<feature type="compositionally biased region" description="Polar residues" evidence="1">
    <location>
        <begin position="1"/>
        <end position="12"/>
    </location>
</feature>
<feature type="region of interest" description="Disordered" evidence="1">
    <location>
        <begin position="1"/>
        <end position="41"/>
    </location>
</feature>
<dbReference type="Proteomes" id="UP001215280">
    <property type="component" value="Unassembled WGS sequence"/>
</dbReference>
<proteinExistence type="predicted"/>
<dbReference type="AlphaFoldDB" id="A0AAD7NM95"/>
<evidence type="ECO:0000256" key="1">
    <source>
        <dbReference type="SAM" id="MobiDB-lite"/>
    </source>
</evidence>
<keyword evidence="3" id="KW-1185">Reference proteome</keyword>
<name>A0AAD7NM95_9AGAR</name>
<evidence type="ECO:0000313" key="3">
    <source>
        <dbReference type="Proteomes" id="UP001215280"/>
    </source>
</evidence>
<sequence length="269" mass="29584">MTRKNFTPTSVRSEWDDEAPRHSNGAAGTSFGAGNQGGGGSRDQDVCYKISYDIISGSDVYPVFVPPHYILYRALPIPRTPAPILRELRRRRTGASHASPERYIHRVLPPVQRRGGYAWITRALGEEKTDGLAVSRLHQHPPTPRRRAHRDSVSCASCAGIDSTLNAPYCTALDVPRPRGAPKFMRASLVPRPSELHRRVSPHSGTAHRLVGVGTESFSCFVGISTFIIGGAIEGKLECLCSGRGRWSFRRVGDVRHSADSTPQFMVMN</sequence>
<comment type="caution">
    <text evidence="2">The sequence shown here is derived from an EMBL/GenBank/DDBJ whole genome shotgun (WGS) entry which is preliminary data.</text>
</comment>
<protein>
    <submittedName>
        <fullName evidence="2">Uncharacterized protein</fullName>
    </submittedName>
</protein>
<organism evidence="2 3">
    <name type="scientific">Mycena maculata</name>
    <dbReference type="NCBI Taxonomy" id="230809"/>
    <lineage>
        <taxon>Eukaryota</taxon>
        <taxon>Fungi</taxon>
        <taxon>Dikarya</taxon>
        <taxon>Basidiomycota</taxon>
        <taxon>Agaricomycotina</taxon>
        <taxon>Agaricomycetes</taxon>
        <taxon>Agaricomycetidae</taxon>
        <taxon>Agaricales</taxon>
        <taxon>Marasmiineae</taxon>
        <taxon>Mycenaceae</taxon>
        <taxon>Mycena</taxon>
    </lineage>
</organism>
<accession>A0AAD7NM95</accession>
<reference evidence="2" key="1">
    <citation type="submission" date="2023-03" db="EMBL/GenBank/DDBJ databases">
        <title>Massive genome expansion in bonnet fungi (Mycena s.s.) driven by repeated elements and novel gene families across ecological guilds.</title>
        <authorList>
            <consortium name="Lawrence Berkeley National Laboratory"/>
            <person name="Harder C.B."/>
            <person name="Miyauchi S."/>
            <person name="Viragh M."/>
            <person name="Kuo A."/>
            <person name="Thoen E."/>
            <person name="Andreopoulos B."/>
            <person name="Lu D."/>
            <person name="Skrede I."/>
            <person name="Drula E."/>
            <person name="Henrissat B."/>
            <person name="Morin E."/>
            <person name="Kohler A."/>
            <person name="Barry K."/>
            <person name="LaButti K."/>
            <person name="Morin E."/>
            <person name="Salamov A."/>
            <person name="Lipzen A."/>
            <person name="Mereny Z."/>
            <person name="Hegedus B."/>
            <person name="Baldrian P."/>
            <person name="Stursova M."/>
            <person name="Weitz H."/>
            <person name="Taylor A."/>
            <person name="Grigoriev I.V."/>
            <person name="Nagy L.G."/>
            <person name="Martin F."/>
            <person name="Kauserud H."/>
        </authorList>
    </citation>
    <scope>NUCLEOTIDE SEQUENCE</scope>
    <source>
        <strain evidence="2">CBHHK188m</strain>
    </source>
</reference>
<gene>
    <name evidence="2" type="ORF">DFH07DRAFT_955470</name>
</gene>
<dbReference type="EMBL" id="JARJLG010000033">
    <property type="protein sequence ID" value="KAJ7766417.1"/>
    <property type="molecule type" value="Genomic_DNA"/>
</dbReference>
<evidence type="ECO:0000313" key="2">
    <source>
        <dbReference type="EMBL" id="KAJ7766417.1"/>
    </source>
</evidence>